<dbReference type="Gene3D" id="3.30.40.10">
    <property type="entry name" value="Zinc/RING finger domain, C3HC4 (zinc finger)"/>
    <property type="match status" value="1"/>
</dbReference>
<proteinExistence type="predicted"/>
<evidence type="ECO:0000256" key="1">
    <source>
        <dbReference type="ARBA" id="ARBA00004906"/>
    </source>
</evidence>
<name>A0A6C0AY72_9ZZZZ</name>
<evidence type="ECO:0000256" key="5">
    <source>
        <dbReference type="ARBA" id="ARBA00022833"/>
    </source>
</evidence>
<dbReference type="InterPro" id="IPR013083">
    <property type="entry name" value="Znf_RING/FYVE/PHD"/>
</dbReference>
<dbReference type="InterPro" id="IPR001841">
    <property type="entry name" value="Znf_RING"/>
</dbReference>
<dbReference type="GO" id="GO:0008270">
    <property type="term" value="F:zinc ion binding"/>
    <property type="evidence" value="ECO:0007669"/>
    <property type="project" value="UniProtKB-KW"/>
</dbReference>
<dbReference type="AlphaFoldDB" id="A0A6C0AY72"/>
<dbReference type="PROSITE" id="PS50089">
    <property type="entry name" value="ZF_RING_2"/>
    <property type="match status" value="1"/>
</dbReference>
<dbReference type="Pfam" id="PF12678">
    <property type="entry name" value="zf-rbx1"/>
    <property type="match status" value="1"/>
</dbReference>
<sequence>MKSYKHKKIKKKSTKKQYIKKEKYISKSKKIKNKKSTKNKKFTKKGGVGESFVRHFRSIQDRIKKEKLRKQIESEILTTERFLDRQNKFNNAFLNDKCSICLEDLDDDKGKTQLQKCLNCIDKHDKRIYFTGCDHIFHGRCMDKWLSQDPTCPLCRERVIDNIEQLL</sequence>
<keyword evidence="3" id="KW-0863">Zinc-finger</keyword>
<dbReference type="GO" id="GO:0012505">
    <property type="term" value="C:endomembrane system"/>
    <property type="evidence" value="ECO:0007669"/>
    <property type="project" value="TreeGrafter"/>
</dbReference>
<dbReference type="InterPro" id="IPR050731">
    <property type="entry name" value="HRD1_E3_ubiq-ligases"/>
</dbReference>
<accession>A0A6C0AY72</accession>
<dbReference type="PANTHER" id="PTHR22763">
    <property type="entry name" value="RING ZINC FINGER PROTEIN"/>
    <property type="match status" value="1"/>
</dbReference>
<dbReference type="InterPro" id="IPR024766">
    <property type="entry name" value="Znf_RING_H2"/>
</dbReference>
<dbReference type="SUPFAM" id="SSF57850">
    <property type="entry name" value="RING/U-box"/>
    <property type="match status" value="1"/>
</dbReference>
<reference evidence="7" key="1">
    <citation type="journal article" date="2020" name="Nature">
        <title>Giant virus diversity and host interactions through global metagenomics.</title>
        <authorList>
            <person name="Schulz F."/>
            <person name="Roux S."/>
            <person name="Paez-Espino D."/>
            <person name="Jungbluth S."/>
            <person name="Walsh D.A."/>
            <person name="Denef V.J."/>
            <person name="McMahon K.D."/>
            <person name="Konstantinidis K.T."/>
            <person name="Eloe-Fadrosh E.A."/>
            <person name="Kyrpides N.C."/>
            <person name="Woyke T."/>
        </authorList>
    </citation>
    <scope>NUCLEOTIDE SEQUENCE</scope>
    <source>
        <strain evidence="7">GVMAG-S-ERX556022-25</strain>
    </source>
</reference>
<feature type="domain" description="RING-type" evidence="6">
    <location>
        <begin position="98"/>
        <end position="156"/>
    </location>
</feature>
<dbReference type="GO" id="GO:0043161">
    <property type="term" value="P:proteasome-mediated ubiquitin-dependent protein catabolic process"/>
    <property type="evidence" value="ECO:0007669"/>
    <property type="project" value="TreeGrafter"/>
</dbReference>
<protein>
    <recommendedName>
        <fullName evidence="6">RING-type domain-containing protein</fullName>
    </recommendedName>
</protein>
<evidence type="ECO:0000313" key="7">
    <source>
        <dbReference type="EMBL" id="QHS84728.1"/>
    </source>
</evidence>
<organism evidence="7">
    <name type="scientific">viral metagenome</name>
    <dbReference type="NCBI Taxonomy" id="1070528"/>
    <lineage>
        <taxon>unclassified sequences</taxon>
        <taxon>metagenomes</taxon>
        <taxon>organismal metagenomes</taxon>
    </lineage>
</organism>
<dbReference type="SMART" id="SM00184">
    <property type="entry name" value="RING"/>
    <property type="match status" value="1"/>
</dbReference>
<comment type="pathway">
    <text evidence="1">Protein modification; protein ubiquitination.</text>
</comment>
<evidence type="ECO:0000259" key="6">
    <source>
        <dbReference type="PROSITE" id="PS50089"/>
    </source>
</evidence>
<evidence type="ECO:0000256" key="4">
    <source>
        <dbReference type="ARBA" id="ARBA00022786"/>
    </source>
</evidence>
<keyword evidence="2" id="KW-0479">Metal-binding</keyword>
<keyword evidence="5" id="KW-0862">Zinc</keyword>
<evidence type="ECO:0000256" key="2">
    <source>
        <dbReference type="ARBA" id="ARBA00022723"/>
    </source>
</evidence>
<keyword evidence="4" id="KW-0833">Ubl conjugation pathway</keyword>
<dbReference type="EMBL" id="MN738812">
    <property type="protein sequence ID" value="QHS84728.1"/>
    <property type="molecule type" value="Genomic_DNA"/>
</dbReference>
<evidence type="ECO:0000256" key="3">
    <source>
        <dbReference type="ARBA" id="ARBA00022771"/>
    </source>
</evidence>
<dbReference type="GO" id="GO:0061630">
    <property type="term" value="F:ubiquitin protein ligase activity"/>
    <property type="evidence" value="ECO:0007669"/>
    <property type="project" value="TreeGrafter"/>
</dbReference>